<dbReference type="RefSeq" id="WP_272004621.1">
    <property type="nucleotide sequence ID" value="NZ_JAQNDN010000019.1"/>
</dbReference>
<reference evidence="1 2" key="1">
    <citation type="submission" date="2022-11" db="EMBL/GenBank/DDBJ databases">
        <title>Minimal conservation of predation-associated metabolite biosynthetic gene clusters underscores biosynthetic potential of Myxococcota including descriptions for ten novel species: Archangium lansinium sp. nov., Myxococcus landrumus sp. nov., Nannocystis bai.</title>
        <authorList>
            <person name="Ahearne A."/>
            <person name="Stevens C."/>
            <person name="Dowd S."/>
        </authorList>
    </citation>
    <scope>NUCLEOTIDE SEQUENCE [LARGE SCALE GENOMIC DNA]</scope>
    <source>
        <strain evidence="1 2">NCELM</strain>
    </source>
</reference>
<dbReference type="EMBL" id="JAQNDN010000019">
    <property type="protein sequence ID" value="MDC0672670.1"/>
    <property type="molecule type" value="Genomic_DNA"/>
</dbReference>
<accession>A0ABT5BGB5</accession>
<comment type="caution">
    <text evidence="1">The sequence shown here is derived from an EMBL/GenBank/DDBJ whole genome shotgun (WGS) entry which is preliminary data.</text>
</comment>
<protein>
    <submittedName>
        <fullName evidence="1">Uncharacterized protein</fullName>
    </submittedName>
</protein>
<dbReference type="Gene3D" id="3.80.10.10">
    <property type="entry name" value="Ribonuclease Inhibitor"/>
    <property type="match status" value="1"/>
</dbReference>
<evidence type="ECO:0000313" key="2">
    <source>
        <dbReference type="Proteomes" id="UP001217838"/>
    </source>
</evidence>
<dbReference type="SUPFAM" id="SSF52047">
    <property type="entry name" value="RNI-like"/>
    <property type="match status" value="1"/>
</dbReference>
<evidence type="ECO:0000313" key="1">
    <source>
        <dbReference type="EMBL" id="MDC0672670.1"/>
    </source>
</evidence>
<name>A0ABT5BGB5_9BACT</name>
<proteinExistence type="predicted"/>
<sequence length="369" mass="40674">MSEELPEALEGGEGPVDLALEVERALRWWPRLVGEPRLRGLRLGCDFGGNEQELAAMAGEISALGLPPRLQRLVIDRRRTWDLRDEDVLALDEARGQLSLAMDDPADAAPVLAALAVMLQRNPGLAAIDLSGNALGRNDLDPALAAVLAAGPWPQLRALALSCSRVHERDWVQWVATCSIEQVLGQCPSLVSLSLPRAELQLARLEHATLRELELGWLGMAPLGPTDRGEWSPTPTPRGSGLEFLRAARLPALERLAIDFQYDWYVGWQLADVEALCTATGLPRVTHVELRYCELGDALLRGLTQAPWAGQIERLELPGTEFDGETVAALVAARPRLARLRELWCFKPYELDDASWDALRATYEVRTPE</sequence>
<keyword evidence="2" id="KW-1185">Reference proteome</keyword>
<dbReference type="InterPro" id="IPR032675">
    <property type="entry name" value="LRR_dom_sf"/>
</dbReference>
<dbReference type="Proteomes" id="UP001217838">
    <property type="component" value="Unassembled WGS sequence"/>
</dbReference>
<organism evidence="1 2">
    <name type="scientific">Nannocystis radixulma</name>
    <dbReference type="NCBI Taxonomy" id="2995305"/>
    <lineage>
        <taxon>Bacteria</taxon>
        <taxon>Pseudomonadati</taxon>
        <taxon>Myxococcota</taxon>
        <taxon>Polyangia</taxon>
        <taxon>Nannocystales</taxon>
        <taxon>Nannocystaceae</taxon>
        <taxon>Nannocystis</taxon>
    </lineage>
</organism>
<gene>
    <name evidence="1" type="ORF">POL58_33270</name>
</gene>